<dbReference type="Pfam" id="PF00291">
    <property type="entry name" value="PALP"/>
    <property type="match status" value="1"/>
</dbReference>
<sequence length="322" mass="34563">MFTKEQIESAAQYIYQYMAATPQYSWPQINKRVGCSVIVKHENHSPTGAFKARGGLIFANWLRENHPDVEGIITATRGNHGQAQAFATTMAGIKSVIVVPRGNSIEKNNAMRSFGAELIEHGDDFNEALLEVSKLAKERNLFVVPPFHPQIMLGVATYGLELLTSAPDLDRIYVPIGCGSGICGTITARNALGLKTGIIGVVSRQFSAVKKSFESGTIVGTGPSYSFADGMAVRVPIPEAYKIYAKGAERIIDVSDDEIAEATRIYFKDTHNAAEGAGAASLAAALKDRDQLKGKKVGVILTGGNIDTDMFQQILAGKTPTG</sequence>
<dbReference type="CDD" id="cd01562">
    <property type="entry name" value="Thr-dehyd"/>
    <property type="match status" value="1"/>
</dbReference>
<dbReference type="RefSeq" id="WP_380254635.1">
    <property type="nucleotide sequence ID" value="NZ_JBHUII010000013.1"/>
</dbReference>
<keyword evidence="3 5" id="KW-0456">Lyase</keyword>
<gene>
    <name evidence="5" type="ORF">ACFSKO_19025</name>
</gene>
<dbReference type="EC" id="4.3.1.19" evidence="5"/>
<dbReference type="GO" id="GO:0004794">
    <property type="term" value="F:threonine deaminase activity"/>
    <property type="evidence" value="ECO:0007669"/>
    <property type="project" value="UniProtKB-EC"/>
</dbReference>
<dbReference type="PANTHER" id="PTHR48078:SF7">
    <property type="entry name" value="BLL6502 PROTEIN"/>
    <property type="match status" value="1"/>
</dbReference>
<name>A0ABW5BNI1_9PROT</name>
<keyword evidence="2" id="KW-0663">Pyridoxal phosphate</keyword>
<dbReference type="Gene3D" id="3.40.50.1100">
    <property type="match status" value="2"/>
</dbReference>
<reference evidence="6" key="1">
    <citation type="journal article" date="2019" name="Int. J. Syst. Evol. Microbiol.">
        <title>The Global Catalogue of Microorganisms (GCM) 10K type strain sequencing project: providing services to taxonomists for standard genome sequencing and annotation.</title>
        <authorList>
            <consortium name="The Broad Institute Genomics Platform"/>
            <consortium name="The Broad Institute Genome Sequencing Center for Infectious Disease"/>
            <person name="Wu L."/>
            <person name="Ma J."/>
        </authorList>
    </citation>
    <scope>NUCLEOTIDE SEQUENCE [LARGE SCALE GENOMIC DNA]</scope>
    <source>
        <strain evidence="6">CGMCC 4.7192</strain>
    </source>
</reference>
<evidence type="ECO:0000256" key="3">
    <source>
        <dbReference type="ARBA" id="ARBA00023239"/>
    </source>
</evidence>
<organism evidence="5 6">
    <name type="scientific">Kiloniella antarctica</name>
    <dbReference type="NCBI Taxonomy" id="1550907"/>
    <lineage>
        <taxon>Bacteria</taxon>
        <taxon>Pseudomonadati</taxon>
        <taxon>Pseudomonadota</taxon>
        <taxon>Alphaproteobacteria</taxon>
        <taxon>Rhodospirillales</taxon>
        <taxon>Kiloniellaceae</taxon>
        <taxon>Kiloniella</taxon>
    </lineage>
</organism>
<proteinExistence type="predicted"/>
<keyword evidence="6" id="KW-1185">Reference proteome</keyword>
<dbReference type="InterPro" id="IPR001926">
    <property type="entry name" value="TrpB-like_PALP"/>
</dbReference>
<comment type="caution">
    <text evidence="5">The sequence shown here is derived from an EMBL/GenBank/DDBJ whole genome shotgun (WGS) entry which is preliminary data.</text>
</comment>
<evidence type="ECO:0000256" key="1">
    <source>
        <dbReference type="ARBA" id="ARBA00001933"/>
    </source>
</evidence>
<dbReference type="PANTHER" id="PTHR48078">
    <property type="entry name" value="THREONINE DEHYDRATASE, MITOCHONDRIAL-RELATED"/>
    <property type="match status" value="1"/>
</dbReference>
<evidence type="ECO:0000259" key="4">
    <source>
        <dbReference type="Pfam" id="PF00291"/>
    </source>
</evidence>
<evidence type="ECO:0000256" key="2">
    <source>
        <dbReference type="ARBA" id="ARBA00022898"/>
    </source>
</evidence>
<dbReference type="InterPro" id="IPR050147">
    <property type="entry name" value="Ser/Thr_Dehydratase"/>
</dbReference>
<dbReference type="PROSITE" id="PS00165">
    <property type="entry name" value="DEHYDRATASE_SER_THR"/>
    <property type="match status" value="1"/>
</dbReference>
<evidence type="ECO:0000313" key="5">
    <source>
        <dbReference type="EMBL" id="MFD2207713.1"/>
    </source>
</evidence>
<evidence type="ECO:0000313" key="6">
    <source>
        <dbReference type="Proteomes" id="UP001597294"/>
    </source>
</evidence>
<dbReference type="NCBIfam" id="NF004771">
    <property type="entry name" value="PRK06110.1"/>
    <property type="match status" value="1"/>
</dbReference>
<comment type="cofactor">
    <cofactor evidence="1">
        <name>pyridoxal 5'-phosphate</name>
        <dbReference type="ChEBI" id="CHEBI:597326"/>
    </cofactor>
</comment>
<protein>
    <submittedName>
        <fullName evidence="5">Threonine dehydratase</fullName>
        <ecNumber evidence="5">4.3.1.19</ecNumber>
    </submittedName>
</protein>
<dbReference type="SUPFAM" id="SSF53686">
    <property type="entry name" value="Tryptophan synthase beta subunit-like PLP-dependent enzymes"/>
    <property type="match status" value="1"/>
</dbReference>
<feature type="domain" description="Tryptophan synthase beta chain-like PALP" evidence="4">
    <location>
        <begin position="18"/>
        <end position="303"/>
    </location>
</feature>
<dbReference type="EMBL" id="JBHUII010000013">
    <property type="protein sequence ID" value="MFD2207713.1"/>
    <property type="molecule type" value="Genomic_DNA"/>
</dbReference>
<dbReference type="InterPro" id="IPR036052">
    <property type="entry name" value="TrpB-like_PALP_sf"/>
</dbReference>
<dbReference type="Proteomes" id="UP001597294">
    <property type="component" value="Unassembled WGS sequence"/>
</dbReference>
<dbReference type="InterPro" id="IPR000634">
    <property type="entry name" value="Ser/Thr_deHydtase_PyrdxlP-BS"/>
</dbReference>
<accession>A0ABW5BNI1</accession>